<keyword evidence="10" id="KW-1185">Reference proteome</keyword>
<dbReference type="InterPro" id="IPR036890">
    <property type="entry name" value="HATPase_C_sf"/>
</dbReference>
<dbReference type="InterPro" id="IPR003594">
    <property type="entry name" value="HATPase_dom"/>
</dbReference>
<reference evidence="9 10" key="1">
    <citation type="journal article" date="2014" name="PLoS ONE">
        <title>Physiological and genomic features of a novel sulfur-oxidizing gammaproteobacterium belonging to a previously uncultivated symbiotic lineage isolated from a hydrothermal vent.</title>
        <authorList>
            <person name="Nunoura T."/>
            <person name="Takaki Y."/>
            <person name="Kazama H."/>
            <person name="Kakuta J."/>
            <person name="Shimamura S."/>
            <person name="Makita H."/>
            <person name="Hirai M."/>
            <person name="Miyazaki M."/>
            <person name="Takai K."/>
        </authorList>
    </citation>
    <scope>NUCLEOTIDE SEQUENCE [LARGE SCALE GENOMIC DNA]</scope>
    <source>
        <strain evidence="9 10">Hiromi1</strain>
    </source>
</reference>
<protein>
    <recommendedName>
        <fullName evidence="2">histidine kinase</fullName>
        <ecNumber evidence="2">2.7.13.3</ecNumber>
    </recommendedName>
</protein>
<keyword evidence="3" id="KW-0597">Phosphoprotein</keyword>
<keyword evidence="7" id="KW-1133">Transmembrane helix</keyword>
<dbReference type="GO" id="GO:0004721">
    <property type="term" value="F:phosphoprotein phosphatase activity"/>
    <property type="evidence" value="ECO:0007669"/>
    <property type="project" value="TreeGrafter"/>
</dbReference>
<evidence type="ECO:0000256" key="7">
    <source>
        <dbReference type="SAM" id="Phobius"/>
    </source>
</evidence>
<dbReference type="GO" id="GO:0016036">
    <property type="term" value="P:cellular response to phosphate starvation"/>
    <property type="evidence" value="ECO:0007669"/>
    <property type="project" value="TreeGrafter"/>
</dbReference>
<evidence type="ECO:0000256" key="4">
    <source>
        <dbReference type="ARBA" id="ARBA00022679"/>
    </source>
</evidence>
<dbReference type="Pfam" id="PF02518">
    <property type="entry name" value="HATPase_c"/>
    <property type="match status" value="1"/>
</dbReference>
<evidence type="ECO:0000256" key="3">
    <source>
        <dbReference type="ARBA" id="ARBA00022553"/>
    </source>
</evidence>
<dbReference type="PRINTS" id="PR00344">
    <property type="entry name" value="BCTRLSENSOR"/>
</dbReference>
<comment type="catalytic activity">
    <reaction evidence="1">
        <text>ATP + protein L-histidine = ADP + protein N-phospho-L-histidine.</text>
        <dbReference type="EC" id="2.7.13.3"/>
    </reaction>
</comment>
<dbReference type="InterPro" id="IPR004358">
    <property type="entry name" value="Sig_transdc_His_kin-like_C"/>
</dbReference>
<feature type="transmembrane region" description="Helical" evidence="7">
    <location>
        <begin position="143"/>
        <end position="160"/>
    </location>
</feature>
<proteinExistence type="predicted"/>
<dbReference type="SUPFAM" id="SSF47384">
    <property type="entry name" value="Homodimeric domain of signal transducing histidine kinase"/>
    <property type="match status" value="1"/>
</dbReference>
<dbReference type="RefSeq" id="WP_041069655.1">
    <property type="nucleotide sequence ID" value="NZ_AP012273.1"/>
</dbReference>
<dbReference type="Proteomes" id="UP000031631">
    <property type="component" value="Chromosome"/>
</dbReference>
<keyword evidence="7" id="KW-0472">Membrane</keyword>
<dbReference type="EC" id="2.7.13.3" evidence="2"/>
<feature type="domain" description="Histidine kinase" evidence="8">
    <location>
        <begin position="221"/>
        <end position="432"/>
    </location>
</feature>
<dbReference type="InterPro" id="IPR005467">
    <property type="entry name" value="His_kinase_dom"/>
</dbReference>
<keyword evidence="6" id="KW-0902">Two-component regulatory system</keyword>
<keyword evidence="5 9" id="KW-0418">Kinase</keyword>
<evidence type="ECO:0000313" key="10">
    <source>
        <dbReference type="Proteomes" id="UP000031631"/>
    </source>
</evidence>
<evidence type="ECO:0000259" key="8">
    <source>
        <dbReference type="PROSITE" id="PS50109"/>
    </source>
</evidence>
<dbReference type="Gene3D" id="1.10.287.130">
    <property type="match status" value="1"/>
</dbReference>
<evidence type="ECO:0000256" key="6">
    <source>
        <dbReference type="ARBA" id="ARBA00023012"/>
    </source>
</evidence>
<sequence length="433" mass="49404">MRPSLIQPLWLALGLVVINLVMFLLLTTTLRPWLDDFVTDRYDEVLQNARSSMQHYFSSSTAANQQGIADALSKKLNSRCSIVPANRHNFSEAIMKRLRQPAAQQGLIDPVEHFIYYPLGKDHVAVLDPPPYPRWLMALSRDLHWILAVAINILLVYFYLRYRERRWSILEREIMKLPGMASIDNREQDIVEKVRQLNKLLADVQEEHGNLLLLQRDLLHGVAHEFRSPMARIQFALEMTEDADEAEQADLRAGIHQALNDLDKLVQELLYYARLKDSRSELDISSVKLMDLLASCMDHVSPFYPGIRFDLNADDPGVVIQADERLMKRMLLNLLRNAGRFAQSQCRIAIRHTEDRYLIRIEDDGSGVPPGKVKRIFEPFTRLDPSRSRDSGGCGLGLAVVDSIVRKHGWRIIVGESDLGGACFEVEIPGSMK</sequence>
<evidence type="ECO:0000256" key="5">
    <source>
        <dbReference type="ARBA" id="ARBA00022777"/>
    </source>
</evidence>
<gene>
    <name evidence="9" type="ORF">TBH_C2787</name>
</gene>
<dbReference type="SMART" id="SM00388">
    <property type="entry name" value="HisKA"/>
    <property type="match status" value="1"/>
</dbReference>
<keyword evidence="4 9" id="KW-0808">Transferase</keyword>
<dbReference type="InterPro" id="IPR003661">
    <property type="entry name" value="HisK_dim/P_dom"/>
</dbReference>
<feature type="transmembrane region" description="Helical" evidence="7">
    <location>
        <begin position="9"/>
        <end position="30"/>
    </location>
</feature>
<name>A0A7U6GL55_9GAMM</name>
<dbReference type="InterPro" id="IPR036097">
    <property type="entry name" value="HisK_dim/P_sf"/>
</dbReference>
<dbReference type="SMART" id="SM00387">
    <property type="entry name" value="HATPase_c"/>
    <property type="match status" value="1"/>
</dbReference>
<dbReference type="CDD" id="cd00082">
    <property type="entry name" value="HisKA"/>
    <property type="match status" value="1"/>
</dbReference>
<dbReference type="AlphaFoldDB" id="A0A7U6GL55"/>
<keyword evidence="7" id="KW-0812">Transmembrane</keyword>
<accession>A0A7U6GL55</accession>
<dbReference type="PROSITE" id="PS50109">
    <property type="entry name" value="HIS_KIN"/>
    <property type="match status" value="1"/>
</dbReference>
<dbReference type="GO" id="GO:0005886">
    <property type="term" value="C:plasma membrane"/>
    <property type="evidence" value="ECO:0007669"/>
    <property type="project" value="TreeGrafter"/>
</dbReference>
<dbReference type="OrthoDB" id="9806130at2"/>
<dbReference type="Pfam" id="PF00512">
    <property type="entry name" value="HisKA"/>
    <property type="match status" value="1"/>
</dbReference>
<evidence type="ECO:0000313" key="9">
    <source>
        <dbReference type="EMBL" id="BAO45688.1"/>
    </source>
</evidence>
<dbReference type="PANTHER" id="PTHR45453">
    <property type="entry name" value="PHOSPHATE REGULON SENSOR PROTEIN PHOR"/>
    <property type="match status" value="1"/>
</dbReference>
<dbReference type="SUPFAM" id="SSF55874">
    <property type="entry name" value="ATPase domain of HSP90 chaperone/DNA topoisomerase II/histidine kinase"/>
    <property type="match status" value="1"/>
</dbReference>
<dbReference type="EMBL" id="AP012273">
    <property type="protein sequence ID" value="BAO45688.1"/>
    <property type="molecule type" value="Genomic_DNA"/>
</dbReference>
<dbReference type="KEGG" id="tbn:TBH_C2787"/>
<dbReference type="Gene3D" id="3.30.565.10">
    <property type="entry name" value="Histidine kinase-like ATPase, C-terminal domain"/>
    <property type="match status" value="1"/>
</dbReference>
<evidence type="ECO:0000256" key="1">
    <source>
        <dbReference type="ARBA" id="ARBA00000085"/>
    </source>
</evidence>
<dbReference type="InterPro" id="IPR050351">
    <property type="entry name" value="BphY/WalK/GraS-like"/>
</dbReference>
<dbReference type="PANTHER" id="PTHR45453:SF1">
    <property type="entry name" value="PHOSPHATE REGULON SENSOR PROTEIN PHOR"/>
    <property type="match status" value="1"/>
</dbReference>
<organism evidence="9 10">
    <name type="scientific">Thiolapillus brandeum</name>
    <dbReference type="NCBI Taxonomy" id="1076588"/>
    <lineage>
        <taxon>Bacteria</taxon>
        <taxon>Pseudomonadati</taxon>
        <taxon>Pseudomonadota</taxon>
        <taxon>Gammaproteobacteria</taxon>
        <taxon>Chromatiales</taxon>
        <taxon>Sedimenticolaceae</taxon>
        <taxon>Thiolapillus</taxon>
    </lineage>
</organism>
<dbReference type="GO" id="GO:0000155">
    <property type="term" value="F:phosphorelay sensor kinase activity"/>
    <property type="evidence" value="ECO:0007669"/>
    <property type="project" value="InterPro"/>
</dbReference>
<evidence type="ECO:0000256" key="2">
    <source>
        <dbReference type="ARBA" id="ARBA00012438"/>
    </source>
</evidence>